<keyword evidence="2" id="KW-1185">Reference proteome</keyword>
<evidence type="ECO:0000313" key="2">
    <source>
        <dbReference type="Proteomes" id="UP001596439"/>
    </source>
</evidence>
<protein>
    <submittedName>
        <fullName evidence="1">Uncharacterized protein</fullName>
    </submittedName>
</protein>
<proteinExistence type="predicted"/>
<name>A0ABW2PN99_9BACL</name>
<dbReference type="Proteomes" id="UP001596439">
    <property type="component" value="Unassembled WGS sequence"/>
</dbReference>
<evidence type="ECO:0000313" key="1">
    <source>
        <dbReference type="EMBL" id="MFC7390958.1"/>
    </source>
</evidence>
<reference evidence="2" key="1">
    <citation type="journal article" date="2019" name="Int. J. Syst. Evol. Microbiol.">
        <title>The Global Catalogue of Microorganisms (GCM) 10K type strain sequencing project: providing services to taxonomists for standard genome sequencing and annotation.</title>
        <authorList>
            <consortium name="The Broad Institute Genomics Platform"/>
            <consortium name="The Broad Institute Genome Sequencing Center for Infectious Disease"/>
            <person name="Wu L."/>
            <person name="Ma J."/>
        </authorList>
    </citation>
    <scope>NUCLEOTIDE SEQUENCE [LARGE SCALE GENOMIC DNA]</scope>
    <source>
        <strain evidence="2">CCUG 55590</strain>
    </source>
</reference>
<organism evidence="1 2">
    <name type="scientific">Exiguobacterium aestuarii</name>
    <dbReference type="NCBI Taxonomy" id="273527"/>
    <lineage>
        <taxon>Bacteria</taxon>
        <taxon>Bacillati</taxon>
        <taxon>Bacillota</taxon>
        <taxon>Bacilli</taxon>
        <taxon>Bacillales</taxon>
        <taxon>Bacillales Family XII. Incertae Sedis</taxon>
        <taxon>Exiguobacterium</taxon>
    </lineage>
</organism>
<gene>
    <name evidence="1" type="ORF">ACFQO8_12515</name>
</gene>
<accession>A0ABW2PN99</accession>
<dbReference type="EMBL" id="JBHTCE010000003">
    <property type="protein sequence ID" value="MFC7390958.1"/>
    <property type="molecule type" value="Genomic_DNA"/>
</dbReference>
<comment type="caution">
    <text evidence="1">The sequence shown here is derived from an EMBL/GenBank/DDBJ whole genome shotgun (WGS) entry which is preliminary data.</text>
</comment>
<sequence length="61" mass="6960">MYPNHDQLMLDLYASSINPSYGLHIDDSFDDTLHGAHREVWERMHLDNSREEDSKNGGTAG</sequence>
<dbReference type="RefSeq" id="WP_214696806.1">
    <property type="nucleotide sequence ID" value="NZ_JANIEL010000011.1"/>
</dbReference>